<accession>A0AA88MSZ6</accession>
<organism evidence="1 2">
    <name type="scientific">Channa striata</name>
    <name type="common">Snakehead murrel</name>
    <name type="synonym">Ophicephalus striatus</name>
    <dbReference type="NCBI Taxonomy" id="64152"/>
    <lineage>
        <taxon>Eukaryota</taxon>
        <taxon>Metazoa</taxon>
        <taxon>Chordata</taxon>
        <taxon>Craniata</taxon>
        <taxon>Vertebrata</taxon>
        <taxon>Euteleostomi</taxon>
        <taxon>Actinopterygii</taxon>
        <taxon>Neopterygii</taxon>
        <taxon>Teleostei</taxon>
        <taxon>Neoteleostei</taxon>
        <taxon>Acanthomorphata</taxon>
        <taxon>Anabantaria</taxon>
        <taxon>Anabantiformes</taxon>
        <taxon>Channoidei</taxon>
        <taxon>Channidae</taxon>
        <taxon>Channa</taxon>
    </lineage>
</organism>
<reference evidence="1" key="1">
    <citation type="submission" date="2023-07" db="EMBL/GenBank/DDBJ databases">
        <title>Chromosome-level Genome Assembly of Striped Snakehead (Channa striata).</title>
        <authorList>
            <person name="Liu H."/>
        </authorList>
    </citation>
    <scope>NUCLEOTIDE SEQUENCE</scope>
    <source>
        <strain evidence="1">Gz</strain>
        <tissue evidence="1">Muscle</tissue>
    </source>
</reference>
<proteinExistence type="predicted"/>
<comment type="caution">
    <text evidence="1">The sequence shown here is derived from an EMBL/GenBank/DDBJ whole genome shotgun (WGS) entry which is preliminary data.</text>
</comment>
<evidence type="ECO:0000313" key="2">
    <source>
        <dbReference type="Proteomes" id="UP001187415"/>
    </source>
</evidence>
<dbReference type="AlphaFoldDB" id="A0AA88MSZ6"/>
<dbReference type="EMBL" id="JAUPFM010000008">
    <property type="protein sequence ID" value="KAK2844039.1"/>
    <property type="molecule type" value="Genomic_DNA"/>
</dbReference>
<protein>
    <submittedName>
        <fullName evidence="1">Uncharacterized protein</fullName>
    </submittedName>
</protein>
<dbReference type="Proteomes" id="UP001187415">
    <property type="component" value="Unassembled WGS sequence"/>
</dbReference>
<keyword evidence="2" id="KW-1185">Reference proteome</keyword>
<name>A0AA88MSZ6_CHASR</name>
<gene>
    <name evidence="1" type="ORF">Q5P01_010698</name>
</gene>
<evidence type="ECO:0000313" key="1">
    <source>
        <dbReference type="EMBL" id="KAK2844039.1"/>
    </source>
</evidence>
<sequence length="126" mass="14116">MSDANVIQNIWTGSKKNTLRSTTGPFKLYSGNLKNLAPGKLLESELDLLQYEVAAGAVFHNRHWTLILNIKLQHSLTTCSTWRKRTRPPFPAANSKSWCTEEATIWIADCVATEGNIDVEQQLGFP</sequence>